<dbReference type="EMBL" id="GL379790">
    <property type="protein sequence ID" value="EGT49706.1"/>
    <property type="molecule type" value="Genomic_DNA"/>
</dbReference>
<feature type="compositionally biased region" description="Polar residues" evidence="1">
    <location>
        <begin position="105"/>
        <end position="126"/>
    </location>
</feature>
<dbReference type="InParanoid" id="G0MDJ0"/>
<dbReference type="HOGENOM" id="CLU_1497531_0_0_1"/>
<feature type="transmembrane region" description="Helical" evidence="2">
    <location>
        <begin position="78"/>
        <end position="97"/>
    </location>
</feature>
<keyword evidence="2" id="KW-1133">Transmembrane helix</keyword>
<accession>G0MDJ0</accession>
<name>G0MDJ0_CAEBE</name>
<feature type="transmembrane region" description="Helical" evidence="2">
    <location>
        <begin position="36"/>
        <end position="58"/>
    </location>
</feature>
<gene>
    <name evidence="3" type="ORF">CAEBREN_01957</name>
</gene>
<reference evidence="4" key="1">
    <citation type="submission" date="2011-07" db="EMBL/GenBank/DDBJ databases">
        <authorList>
            <consortium name="Caenorhabditis brenneri Sequencing and Analysis Consortium"/>
            <person name="Wilson R.K."/>
        </authorList>
    </citation>
    <scope>NUCLEOTIDE SEQUENCE [LARGE SCALE GENOMIC DNA]</scope>
    <source>
        <strain evidence="4">PB2801</strain>
    </source>
</reference>
<evidence type="ECO:0000313" key="3">
    <source>
        <dbReference type="EMBL" id="EGT49706.1"/>
    </source>
</evidence>
<protein>
    <submittedName>
        <fullName evidence="3">Uncharacterized protein</fullName>
    </submittedName>
</protein>
<proteinExistence type="predicted"/>
<sequence>MQKVIFKLTIVTKTDLKFLSMPTVFLRKKFTLSIRIVCSNSILLILSFLNSHFFSIPIRLKPLEQRIELMDGLLQKTSLPIFTSLLHLILLPLIVLCSGKKSDSSSVAPTQNTGETASPSGFWGSQKSRKKARKIVDRSMGSRRRKASTNEQQRSGRKKRGKAKSTQVSGSEETKDTIHI</sequence>
<keyword evidence="2" id="KW-0472">Membrane</keyword>
<evidence type="ECO:0000256" key="2">
    <source>
        <dbReference type="SAM" id="Phobius"/>
    </source>
</evidence>
<dbReference type="Proteomes" id="UP000008068">
    <property type="component" value="Unassembled WGS sequence"/>
</dbReference>
<evidence type="ECO:0000256" key="1">
    <source>
        <dbReference type="SAM" id="MobiDB-lite"/>
    </source>
</evidence>
<keyword evidence="4" id="KW-1185">Reference proteome</keyword>
<dbReference type="AlphaFoldDB" id="G0MDJ0"/>
<keyword evidence="2" id="KW-0812">Transmembrane</keyword>
<organism evidence="4">
    <name type="scientific">Caenorhabditis brenneri</name>
    <name type="common">Nematode worm</name>
    <dbReference type="NCBI Taxonomy" id="135651"/>
    <lineage>
        <taxon>Eukaryota</taxon>
        <taxon>Metazoa</taxon>
        <taxon>Ecdysozoa</taxon>
        <taxon>Nematoda</taxon>
        <taxon>Chromadorea</taxon>
        <taxon>Rhabditida</taxon>
        <taxon>Rhabditina</taxon>
        <taxon>Rhabditomorpha</taxon>
        <taxon>Rhabditoidea</taxon>
        <taxon>Rhabditidae</taxon>
        <taxon>Peloderinae</taxon>
        <taxon>Caenorhabditis</taxon>
    </lineage>
</organism>
<feature type="region of interest" description="Disordered" evidence="1">
    <location>
        <begin position="105"/>
        <end position="180"/>
    </location>
</feature>
<evidence type="ECO:0000313" key="4">
    <source>
        <dbReference type="Proteomes" id="UP000008068"/>
    </source>
</evidence>